<proteinExistence type="predicted"/>
<dbReference type="SUPFAM" id="SSF82199">
    <property type="entry name" value="SET domain"/>
    <property type="match status" value="1"/>
</dbReference>
<dbReference type="AlphaFoldDB" id="A0A2Z6AWB8"/>
<protein>
    <recommendedName>
        <fullName evidence="1">SET domain-containing protein</fullName>
    </recommendedName>
</protein>
<dbReference type="Gene3D" id="2.170.270.10">
    <property type="entry name" value="SET domain"/>
    <property type="match status" value="1"/>
</dbReference>
<accession>A0A2Z6AWB8</accession>
<dbReference type="OrthoDB" id="9804945at2"/>
<dbReference type="RefSeq" id="WP_126376889.1">
    <property type="nucleotide sequence ID" value="NZ_AP017378.1"/>
</dbReference>
<dbReference type="KEGG" id="dfl:DFE_0818"/>
<dbReference type="InterPro" id="IPR046341">
    <property type="entry name" value="SET_dom_sf"/>
</dbReference>
<dbReference type="Pfam" id="PF00856">
    <property type="entry name" value="SET"/>
    <property type="match status" value="1"/>
</dbReference>
<evidence type="ECO:0000313" key="3">
    <source>
        <dbReference type="Proteomes" id="UP000269883"/>
    </source>
</evidence>
<name>A0A2Z6AWB8_9BACT</name>
<evidence type="ECO:0000259" key="1">
    <source>
        <dbReference type="PROSITE" id="PS50280"/>
    </source>
</evidence>
<feature type="domain" description="SET" evidence="1">
    <location>
        <begin position="6"/>
        <end position="112"/>
    </location>
</feature>
<dbReference type="PROSITE" id="PS50280">
    <property type="entry name" value="SET"/>
    <property type="match status" value="1"/>
</dbReference>
<keyword evidence="3" id="KW-1185">Reference proteome</keyword>
<dbReference type="Proteomes" id="UP000269883">
    <property type="component" value="Chromosome"/>
</dbReference>
<dbReference type="InterPro" id="IPR001214">
    <property type="entry name" value="SET_dom"/>
</dbReference>
<sequence length="201" mass="23152">MIHPYTTLQFVNSHIGNGVFATADIPKGTIVYVKDCLEIELPESAFNTLDHLHQGIVDKYSYIDEKGIRILSWDNAKYVNHRCNCNTISTGYGFEIAIRDIFEGEEICDEYGLFNIDQEIPLACNCPNCRKVLRPDDIDNYYHVWDKWVASALEKAQYVSQPLMEYMCKDTRSSLQAYFEGQEAYRSVLALKWQRDLATAI</sequence>
<organism evidence="2 3">
    <name type="scientific">Desulfovibrio ferrophilus</name>
    <dbReference type="NCBI Taxonomy" id="241368"/>
    <lineage>
        <taxon>Bacteria</taxon>
        <taxon>Pseudomonadati</taxon>
        <taxon>Thermodesulfobacteriota</taxon>
        <taxon>Desulfovibrionia</taxon>
        <taxon>Desulfovibrionales</taxon>
        <taxon>Desulfovibrionaceae</taxon>
        <taxon>Desulfovibrio</taxon>
    </lineage>
</organism>
<dbReference type="EMBL" id="AP017378">
    <property type="protein sequence ID" value="BBD07544.1"/>
    <property type="molecule type" value="Genomic_DNA"/>
</dbReference>
<reference evidence="2 3" key="1">
    <citation type="journal article" date="2018" name="Sci. Adv.">
        <title>Multi-heme cytochromes provide a pathway for survival in energy-limited environments.</title>
        <authorList>
            <person name="Deng X."/>
            <person name="Dohmae N."/>
            <person name="Nealson K.H."/>
            <person name="Hashimoto K."/>
            <person name="Okamoto A."/>
        </authorList>
    </citation>
    <scope>NUCLEOTIDE SEQUENCE [LARGE SCALE GENOMIC DNA]</scope>
    <source>
        <strain evidence="2 3">IS5</strain>
    </source>
</reference>
<gene>
    <name evidence="2" type="ORF">DFE_0818</name>
</gene>
<evidence type="ECO:0000313" key="2">
    <source>
        <dbReference type="EMBL" id="BBD07544.1"/>
    </source>
</evidence>